<dbReference type="RefSeq" id="WP_343795446.1">
    <property type="nucleotide sequence ID" value="NZ_BAAADJ010000002.1"/>
</dbReference>
<evidence type="ECO:0008006" key="3">
    <source>
        <dbReference type="Google" id="ProtNLM"/>
    </source>
</evidence>
<dbReference type="EMBL" id="BAAADJ010000002">
    <property type="protein sequence ID" value="GAA0314673.1"/>
    <property type="molecule type" value="Genomic_DNA"/>
</dbReference>
<proteinExistence type="predicted"/>
<sequence>MDKIYIYGVYDFVSFEFCQQLLHEGYEVAGVRYPFAFQDTEKSLLVGRNANFTELQSVDGLSNQEQQGSSIFIISHYDHQYINEAEYMKIKKHLEETVNKLKIDRTLVMVPRELTSTEVREEPYMNLVKECQKILPKPQYVGLPPLYGLGQPENDILYRVANQRKNEETKIPNSSLEDALPLSETVSFLINQLENHNQDIVLNSDVELHYKKCIESLVGEKWDWAGSLPSFNGFDFSTYQNLEVVCGESTDELLKVWSGSIKGPQSKNTFQF</sequence>
<evidence type="ECO:0000313" key="2">
    <source>
        <dbReference type="Proteomes" id="UP001500782"/>
    </source>
</evidence>
<comment type="caution">
    <text evidence="1">The sequence shown here is derived from an EMBL/GenBank/DDBJ whole genome shotgun (WGS) entry which is preliminary data.</text>
</comment>
<gene>
    <name evidence="1" type="ORF">GCM10008967_01490</name>
</gene>
<protein>
    <recommendedName>
        <fullName evidence="3">NAD(P)-binding domain-containing protein</fullName>
    </recommendedName>
</protein>
<name>A0ABN0VR53_9BACI</name>
<accession>A0ABN0VR53</accession>
<reference evidence="1 2" key="1">
    <citation type="journal article" date="2019" name="Int. J. Syst. Evol. Microbiol.">
        <title>The Global Catalogue of Microorganisms (GCM) 10K type strain sequencing project: providing services to taxonomists for standard genome sequencing and annotation.</title>
        <authorList>
            <consortium name="The Broad Institute Genomics Platform"/>
            <consortium name="The Broad Institute Genome Sequencing Center for Infectious Disease"/>
            <person name="Wu L."/>
            <person name="Ma J."/>
        </authorList>
    </citation>
    <scope>NUCLEOTIDE SEQUENCE [LARGE SCALE GENOMIC DNA]</scope>
    <source>
        <strain evidence="1 2">JCM 9731</strain>
    </source>
</reference>
<evidence type="ECO:0000313" key="1">
    <source>
        <dbReference type="EMBL" id="GAA0314673.1"/>
    </source>
</evidence>
<organism evidence="1 2">
    <name type="scientific">Bacillus carboniphilus</name>
    <dbReference type="NCBI Taxonomy" id="86663"/>
    <lineage>
        <taxon>Bacteria</taxon>
        <taxon>Bacillati</taxon>
        <taxon>Bacillota</taxon>
        <taxon>Bacilli</taxon>
        <taxon>Bacillales</taxon>
        <taxon>Bacillaceae</taxon>
        <taxon>Bacillus</taxon>
    </lineage>
</organism>
<dbReference type="Proteomes" id="UP001500782">
    <property type="component" value="Unassembled WGS sequence"/>
</dbReference>
<keyword evidence="2" id="KW-1185">Reference proteome</keyword>